<keyword evidence="5" id="KW-0408">Iron</keyword>
<dbReference type="Proteomes" id="UP000548304">
    <property type="component" value="Unassembled WGS sequence"/>
</dbReference>
<evidence type="ECO:0000256" key="3">
    <source>
        <dbReference type="ARBA" id="ARBA00022723"/>
    </source>
</evidence>
<comment type="similarity">
    <text evidence="8">Belongs to the Bfd family.</text>
</comment>
<dbReference type="GO" id="GO:0046872">
    <property type="term" value="F:metal ion binding"/>
    <property type="evidence" value="ECO:0007669"/>
    <property type="project" value="UniProtKB-KW"/>
</dbReference>
<keyword evidence="1" id="KW-0813">Transport</keyword>
<name>A0A852YXQ7_9ACTN</name>
<keyword evidence="4" id="KW-0249">Electron transport</keyword>
<accession>A0A852YXQ7</accession>
<dbReference type="InterPro" id="IPR041854">
    <property type="entry name" value="BFD-like_2Fe2S-bd_dom_sf"/>
</dbReference>
<evidence type="ECO:0000313" key="10">
    <source>
        <dbReference type="EMBL" id="NYH77735.1"/>
    </source>
</evidence>
<evidence type="ECO:0000256" key="8">
    <source>
        <dbReference type="ARBA" id="ARBA00046332"/>
    </source>
</evidence>
<dbReference type="InterPro" id="IPR052371">
    <property type="entry name" value="BFD-associated_ferredoxin"/>
</dbReference>
<evidence type="ECO:0000256" key="1">
    <source>
        <dbReference type="ARBA" id="ARBA00022448"/>
    </source>
</evidence>
<keyword evidence="6" id="KW-0411">Iron-sulfur</keyword>
<dbReference type="Pfam" id="PF04324">
    <property type="entry name" value="Fer2_BFD"/>
    <property type="match status" value="1"/>
</dbReference>
<sequence>MYTCICAGVTEPEVRTCIHAGADSVEEIGDRCLAGTGCGTCVERLEELLEENRTASTTPSCPLSSGV</sequence>
<evidence type="ECO:0000259" key="9">
    <source>
        <dbReference type="Pfam" id="PF04324"/>
    </source>
</evidence>
<evidence type="ECO:0000256" key="2">
    <source>
        <dbReference type="ARBA" id="ARBA00022714"/>
    </source>
</evidence>
<evidence type="ECO:0000256" key="7">
    <source>
        <dbReference type="ARBA" id="ARBA00039386"/>
    </source>
</evidence>
<dbReference type="Gene3D" id="1.10.10.1100">
    <property type="entry name" value="BFD-like [2Fe-2S]-binding domain"/>
    <property type="match status" value="1"/>
</dbReference>
<keyword evidence="11" id="KW-1185">Reference proteome</keyword>
<keyword evidence="3" id="KW-0479">Metal-binding</keyword>
<comment type="caution">
    <text evidence="10">The sequence shown here is derived from an EMBL/GenBank/DDBJ whole genome shotgun (WGS) entry which is preliminary data.</text>
</comment>
<dbReference type="InterPro" id="IPR007419">
    <property type="entry name" value="BFD-like_2Fe2S-bd_dom"/>
</dbReference>
<evidence type="ECO:0000256" key="6">
    <source>
        <dbReference type="ARBA" id="ARBA00023014"/>
    </source>
</evidence>
<organism evidence="10 11">
    <name type="scientific">Actinopolyspora biskrensis</name>
    <dbReference type="NCBI Taxonomy" id="1470178"/>
    <lineage>
        <taxon>Bacteria</taxon>
        <taxon>Bacillati</taxon>
        <taxon>Actinomycetota</taxon>
        <taxon>Actinomycetes</taxon>
        <taxon>Actinopolysporales</taxon>
        <taxon>Actinopolysporaceae</taxon>
        <taxon>Actinopolyspora</taxon>
    </lineage>
</organism>
<gene>
    <name evidence="10" type="ORF">FHR84_001049</name>
</gene>
<evidence type="ECO:0000256" key="4">
    <source>
        <dbReference type="ARBA" id="ARBA00022982"/>
    </source>
</evidence>
<dbReference type="RefSeq" id="WP_179534211.1">
    <property type="nucleotide sequence ID" value="NZ_JACBYW010000001.1"/>
</dbReference>
<evidence type="ECO:0000256" key="5">
    <source>
        <dbReference type="ARBA" id="ARBA00023004"/>
    </source>
</evidence>
<dbReference type="AlphaFoldDB" id="A0A852YXQ7"/>
<protein>
    <recommendedName>
        <fullName evidence="7">Bacterioferritin-associated ferredoxin</fullName>
    </recommendedName>
</protein>
<proteinExistence type="inferred from homology"/>
<dbReference type="PANTHER" id="PTHR37424:SF1">
    <property type="entry name" value="BACTERIOFERRITIN-ASSOCIATED FERREDOXIN"/>
    <property type="match status" value="1"/>
</dbReference>
<dbReference type="PANTHER" id="PTHR37424">
    <property type="entry name" value="BACTERIOFERRITIN-ASSOCIATED FERREDOXIN"/>
    <property type="match status" value="1"/>
</dbReference>
<reference evidence="10 11" key="1">
    <citation type="submission" date="2020-07" db="EMBL/GenBank/DDBJ databases">
        <title>Genomic Encyclopedia of Type Strains, Phase III (KMG-III): the genomes of soil and plant-associated and newly described type strains.</title>
        <authorList>
            <person name="Whitman W."/>
        </authorList>
    </citation>
    <scope>NUCLEOTIDE SEQUENCE [LARGE SCALE GENOMIC DNA]</scope>
    <source>
        <strain evidence="10 11">CECT 8576</strain>
    </source>
</reference>
<dbReference type="EMBL" id="JACBYW010000001">
    <property type="protein sequence ID" value="NYH77735.1"/>
    <property type="molecule type" value="Genomic_DNA"/>
</dbReference>
<evidence type="ECO:0000313" key="11">
    <source>
        <dbReference type="Proteomes" id="UP000548304"/>
    </source>
</evidence>
<keyword evidence="2" id="KW-0001">2Fe-2S</keyword>
<feature type="domain" description="BFD-like [2Fe-2S]-binding" evidence="9">
    <location>
        <begin position="4"/>
        <end position="51"/>
    </location>
</feature>
<dbReference type="GO" id="GO:0051537">
    <property type="term" value="F:2 iron, 2 sulfur cluster binding"/>
    <property type="evidence" value="ECO:0007669"/>
    <property type="project" value="UniProtKB-KW"/>
</dbReference>